<name>A0ABP4PF70_9ACTN</name>
<dbReference type="InterPro" id="IPR013216">
    <property type="entry name" value="Methyltransf_11"/>
</dbReference>
<dbReference type="Pfam" id="PF08241">
    <property type="entry name" value="Methyltransf_11"/>
    <property type="match status" value="1"/>
</dbReference>
<organism evidence="3 4">
    <name type="scientific">Kribbella sancticallisti</name>
    <dbReference type="NCBI Taxonomy" id="460087"/>
    <lineage>
        <taxon>Bacteria</taxon>
        <taxon>Bacillati</taxon>
        <taxon>Actinomycetota</taxon>
        <taxon>Actinomycetes</taxon>
        <taxon>Propionibacteriales</taxon>
        <taxon>Kribbellaceae</taxon>
        <taxon>Kribbella</taxon>
    </lineage>
</organism>
<evidence type="ECO:0000256" key="1">
    <source>
        <dbReference type="SAM" id="MobiDB-lite"/>
    </source>
</evidence>
<keyword evidence="3" id="KW-0808">Transferase</keyword>
<dbReference type="PANTHER" id="PTHR42912:SF93">
    <property type="entry name" value="N6-ADENOSINE-METHYLTRANSFERASE TMT1A"/>
    <property type="match status" value="1"/>
</dbReference>
<keyword evidence="4" id="KW-1185">Reference proteome</keyword>
<evidence type="ECO:0000259" key="2">
    <source>
        <dbReference type="Pfam" id="PF08241"/>
    </source>
</evidence>
<sequence>MDMAEALSPDESTPGSFKASEADRQNVAQLATILDLIASKPAVQHLKAWVLAALAPAEGESALDVGSGTGEDLVELTKRVGPSGRAVGVEPSPGLRAESVRRAEGIEVVDGDALSLPFDDASFDAVRCERVLQHISEPGKAVSEMARVLRPGGRIALVDTDWATAIVYPADPEVLSRIFAFLLAETANPYSGRTLRALLADAGLTTVDETAATWLEPQSGAAQGYLTMMATTCAALGVITAPEAEAFQQGLAEAAARGSFHMSLTMYAVAATKAPAG</sequence>
<gene>
    <name evidence="3" type="ORF">GCM10009789_33090</name>
</gene>
<keyword evidence="3" id="KW-0489">Methyltransferase</keyword>
<evidence type="ECO:0000313" key="3">
    <source>
        <dbReference type="EMBL" id="GAA1576913.1"/>
    </source>
</evidence>
<evidence type="ECO:0000313" key="4">
    <source>
        <dbReference type="Proteomes" id="UP001500393"/>
    </source>
</evidence>
<protein>
    <submittedName>
        <fullName evidence="3">Class I SAM-dependent methyltransferase</fullName>
    </submittedName>
</protein>
<dbReference type="SUPFAM" id="SSF53335">
    <property type="entry name" value="S-adenosyl-L-methionine-dependent methyltransferases"/>
    <property type="match status" value="1"/>
</dbReference>
<feature type="domain" description="Methyltransferase type 11" evidence="2">
    <location>
        <begin position="63"/>
        <end position="156"/>
    </location>
</feature>
<dbReference type="GO" id="GO:0032259">
    <property type="term" value="P:methylation"/>
    <property type="evidence" value="ECO:0007669"/>
    <property type="project" value="UniProtKB-KW"/>
</dbReference>
<comment type="caution">
    <text evidence="3">The sequence shown here is derived from an EMBL/GenBank/DDBJ whole genome shotgun (WGS) entry which is preliminary data.</text>
</comment>
<accession>A0ABP4PF70</accession>
<dbReference type="Proteomes" id="UP001500393">
    <property type="component" value="Unassembled WGS sequence"/>
</dbReference>
<dbReference type="InterPro" id="IPR029063">
    <property type="entry name" value="SAM-dependent_MTases_sf"/>
</dbReference>
<dbReference type="Gene3D" id="3.40.50.150">
    <property type="entry name" value="Vaccinia Virus protein VP39"/>
    <property type="match status" value="1"/>
</dbReference>
<reference evidence="4" key="1">
    <citation type="journal article" date="2019" name="Int. J. Syst. Evol. Microbiol.">
        <title>The Global Catalogue of Microorganisms (GCM) 10K type strain sequencing project: providing services to taxonomists for standard genome sequencing and annotation.</title>
        <authorList>
            <consortium name="The Broad Institute Genomics Platform"/>
            <consortium name="The Broad Institute Genome Sequencing Center for Infectious Disease"/>
            <person name="Wu L."/>
            <person name="Ma J."/>
        </authorList>
    </citation>
    <scope>NUCLEOTIDE SEQUENCE [LARGE SCALE GENOMIC DNA]</scope>
    <source>
        <strain evidence="4">JCM 14969</strain>
    </source>
</reference>
<dbReference type="PANTHER" id="PTHR42912">
    <property type="entry name" value="METHYLTRANSFERASE"/>
    <property type="match status" value="1"/>
</dbReference>
<dbReference type="InterPro" id="IPR050508">
    <property type="entry name" value="Methyltransf_Superfamily"/>
</dbReference>
<dbReference type="GO" id="GO:0008168">
    <property type="term" value="F:methyltransferase activity"/>
    <property type="evidence" value="ECO:0007669"/>
    <property type="project" value="UniProtKB-KW"/>
</dbReference>
<proteinExistence type="predicted"/>
<dbReference type="EMBL" id="BAAAOS010000019">
    <property type="protein sequence ID" value="GAA1576913.1"/>
    <property type="molecule type" value="Genomic_DNA"/>
</dbReference>
<feature type="region of interest" description="Disordered" evidence="1">
    <location>
        <begin position="1"/>
        <end position="21"/>
    </location>
</feature>
<dbReference type="CDD" id="cd02440">
    <property type="entry name" value="AdoMet_MTases"/>
    <property type="match status" value="1"/>
</dbReference>